<feature type="non-terminal residue" evidence="1">
    <location>
        <position position="103"/>
    </location>
</feature>
<name>A0A392MR31_9FABA</name>
<comment type="caution">
    <text evidence="1">The sequence shown here is derived from an EMBL/GenBank/DDBJ whole genome shotgun (WGS) entry which is preliminary data.</text>
</comment>
<dbReference type="AlphaFoldDB" id="A0A392MR31"/>
<evidence type="ECO:0000313" key="2">
    <source>
        <dbReference type="Proteomes" id="UP000265520"/>
    </source>
</evidence>
<accession>A0A392MR31</accession>
<gene>
    <name evidence="1" type="ORF">A2U01_0010896</name>
</gene>
<dbReference type="EMBL" id="LXQA010017364">
    <property type="protein sequence ID" value="MCH89990.1"/>
    <property type="molecule type" value="Genomic_DNA"/>
</dbReference>
<protein>
    <submittedName>
        <fullName evidence="1">Uncharacterized protein</fullName>
    </submittedName>
</protein>
<keyword evidence="2" id="KW-1185">Reference proteome</keyword>
<evidence type="ECO:0000313" key="1">
    <source>
        <dbReference type="EMBL" id="MCH89990.1"/>
    </source>
</evidence>
<organism evidence="1 2">
    <name type="scientific">Trifolium medium</name>
    <dbReference type="NCBI Taxonomy" id="97028"/>
    <lineage>
        <taxon>Eukaryota</taxon>
        <taxon>Viridiplantae</taxon>
        <taxon>Streptophyta</taxon>
        <taxon>Embryophyta</taxon>
        <taxon>Tracheophyta</taxon>
        <taxon>Spermatophyta</taxon>
        <taxon>Magnoliopsida</taxon>
        <taxon>eudicotyledons</taxon>
        <taxon>Gunneridae</taxon>
        <taxon>Pentapetalae</taxon>
        <taxon>rosids</taxon>
        <taxon>fabids</taxon>
        <taxon>Fabales</taxon>
        <taxon>Fabaceae</taxon>
        <taxon>Papilionoideae</taxon>
        <taxon>50 kb inversion clade</taxon>
        <taxon>NPAAA clade</taxon>
        <taxon>Hologalegina</taxon>
        <taxon>IRL clade</taxon>
        <taxon>Trifolieae</taxon>
        <taxon>Trifolium</taxon>
    </lineage>
</organism>
<reference evidence="1 2" key="1">
    <citation type="journal article" date="2018" name="Front. Plant Sci.">
        <title>Red Clover (Trifolium pratense) and Zigzag Clover (T. medium) - A Picture of Genomic Similarities and Differences.</title>
        <authorList>
            <person name="Dluhosova J."/>
            <person name="Istvanek J."/>
            <person name="Nedelnik J."/>
            <person name="Repkova J."/>
        </authorList>
    </citation>
    <scope>NUCLEOTIDE SEQUENCE [LARGE SCALE GENOMIC DNA]</scope>
    <source>
        <strain evidence="2">cv. 10/8</strain>
        <tissue evidence="1">Leaf</tissue>
    </source>
</reference>
<proteinExistence type="predicted"/>
<dbReference type="Proteomes" id="UP000265520">
    <property type="component" value="Unassembled WGS sequence"/>
</dbReference>
<sequence length="103" mass="11894">MLPWSPLPQLQKRPEIFVPYNLLHFHSPHQLLLESLVLLCYVDEGAVHTWTLTNATKNVRFLVGQTEGVMHLRTTMVASDKMRFLASQTEAIVMMRFRTTIAE</sequence>